<dbReference type="Pfam" id="PF04410">
    <property type="entry name" value="Gar1"/>
    <property type="match status" value="1"/>
</dbReference>
<organism evidence="10 11">
    <name type="scientific">Taxus chinensis</name>
    <name type="common">Chinese yew</name>
    <name type="synonym">Taxus wallichiana var. chinensis</name>
    <dbReference type="NCBI Taxonomy" id="29808"/>
    <lineage>
        <taxon>Eukaryota</taxon>
        <taxon>Viridiplantae</taxon>
        <taxon>Streptophyta</taxon>
        <taxon>Embryophyta</taxon>
        <taxon>Tracheophyta</taxon>
        <taxon>Spermatophyta</taxon>
        <taxon>Pinopsida</taxon>
        <taxon>Pinidae</taxon>
        <taxon>Conifers II</taxon>
        <taxon>Cupressales</taxon>
        <taxon>Taxaceae</taxon>
        <taxon>Taxus</taxon>
    </lineage>
</organism>
<comment type="caution">
    <text evidence="10">The sequence shown here is derived from an EMBL/GenBank/DDBJ whole genome shotgun (WGS) entry which is preliminary data.</text>
</comment>
<feature type="compositionally biased region" description="Basic and acidic residues" evidence="9">
    <location>
        <begin position="143"/>
        <end position="158"/>
    </location>
</feature>
<keyword evidence="8" id="KW-0539">Nucleus</keyword>
<dbReference type="GO" id="GO:0000493">
    <property type="term" value="P:box H/ACA snoRNP assembly"/>
    <property type="evidence" value="ECO:0007669"/>
    <property type="project" value="InterPro"/>
</dbReference>
<dbReference type="Proteomes" id="UP000824469">
    <property type="component" value="Unassembled WGS sequence"/>
</dbReference>
<evidence type="ECO:0000313" key="10">
    <source>
        <dbReference type="EMBL" id="KAH9288947.1"/>
    </source>
</evidence>
<feature type="compositionally biased region" description="Polar residues" evidence="9">
    <location>
        <begin position="335"/>
        <end position="354"/>
    </location>
</feature>
<keyword evidence="4" id="KW-0690">Ribosome biogenesis</keyword>
<dbReference type="GO" id="GO:0001522">
    <property type="term" value="P:pseudouridine synthesis"/>
    <property type="evidence" value="ECO:0007669"/>
    <property type="project" value="InterPro"/>
</dbReference>
<reference evidence="10 11" key="1">
    <citation type="journal article" date="2021" name="Nat. Plants">
        <title>The Taxus genome provides insights into paclitaxel biosynthesis.</title>
        <authorList>
            <person name="Xiong X."/>
            <person name="Gou J."/>
            <person name="Liao Q."/>
            <person name="Li Y."/>
            <person name="Zhou Q."/>
            <person name="Bi G."/>
            <person name="Li C."/>
            <person name="Du R."/>
            <person name="Wang X."/>
            <person name="Sun T."/>
            <person name="Guo L."/>
            <person name="Liang H."/>
            <person name="Lu P."/>
            <person name="Wu Y."/>
            <person name="Zhang Z."/>
            <person name="Ro D.K."/>
            <person name="Shang Y."/>
            <person name="Huang S."/>
            <person name="Yan J."/>
        </authorList>
    </citation>
    <scope>NUCLEOTIDE SEQUENCE [LARGE SCALE GENOMIC DNA]</scope>
    <source>
        <strain evidence="10">Ta-2019</strain>
    </source>
</reference>
<dbReference type="PANTHER" id="PTHR31633">
    <property type="entry name" value="H/ACA RIBONUCLEOPROTEIN COMPLEX NON-CORE SUBUNIT NAF1"/>
    <property type="match status" value="1"/>
</dbReference>
<comment type="subcellular location">
    <subcellularLocation>
        <location evidence="1">Nucleus</location>
    </subcellularLocation>
</comment>
<dbReference type="OMA" id="ECNECAN"/>
<dbReference type="GO" id="GO:0005732">
    <property type="term" value="C:sno(s)RNA-containing ribonucleoprotein complex"/>
    <property type="evidence" value="ECO:0007669"/>
    <property type="project" value="InterPro"/>
</dbReference>
<feature type="region of interest" description="Disordered" evidence="9">
    <location>
        <begin position="879"/>
        <end position="907"/>
    </location>
</feature>
<feature type="region of interest" description="Disordered" evidence="9">
    <location>
        <begin position="1"/>
        <end position="30"/>
    </location>
</feature>
<protein>
    <recommendedName>
        <fullName evidence="3">H/ACA ribonucleoprotein complex non-core subunit NAF1</fullName>
    </recommendedName>
</protein>
<dbReference type="InterPro" id="IPR009000">
    <property type="entry name" value="Transl_B-barrel_sf"/>
</dbReference>
<keyword evidence="5" id="KW-0698">rRNA processing</keyword>
<dbReference type="AlphaFoldDB" id="A0AA38BTN7"/>
<dbReference type="GO" id="GO:0003723">
    <property type="term" value="F:RNA binding"/>
    <property type="evidence" value="ECO:0007669"/>
    <property type="project" value="UniProtKB-KW"/>
</dbReference>
<evidence type="ECO:0000256" key="8">
    <source>
        <dbReference type="ARBA" id="ARBA00023242"/>
    </source>
</evidence>
<dbReference type="InterPro" id="IPR007504">
    <property type="entry name" value="H/ACA_rnp_Gar1/Naf1"/>
</dbReference>
<feature type="region of interest" description="Disordered" evidence="9">
    <location>
        <begin position="454"/>
        <end position="477"/>
    </location>
</feature>
<comment type="similarity">
    <text evidence="2">Belongs to the NAF1 family.</text>
</comment>
<dbReference type="EMBL" id="JAHRHJ020003813">
    <property type="protein sequence ID" value="KAH9288947.1"/>
    <property type="molecule type" value="Genomic_DNA"/>
</dbReference>
<keyword evidence="11" id="KW-1185">Reference proteome</keyword>
<dbReference type="InterPro" id="IPR038664">
    <property type="entry name" value="Gar1/Naf1_Cbf5-bd_sf"/>
</dbReference>
<feature type="region of interest" description="Disordered" evidence="9">
    <location>
        <begin position="320"/>
        <end position="354"/>
    </location>
</feature>
<dbReference type="FunFam" id="2.40.10.230:FF:000002">
    <property type="entry name" value="H/ACA ribonucleoprotein complex non-core subunit NAF1"/>
    <property type="match status" value="1"/>
</dbReference>
<evidence type="ECO:0000313" key="11">
    <source>
        <dbReference type="Proteomes" id="UP000824469"/>
    </source>
</evidence>
<evidence type="ECO:0000256" key="3">
    <source>
        <dbReference type="ARBA" id="ARBA00021438"/>
    </source>
</evidence>
<sequence>MVGLQSAIREQRRDNKSVSSEVPELDPNLIGNPFTDKLDPFSSSLQEFEDLDFIDDWICEPDCFEMADIQATFDAEVEAAKEANERKQVCEEFSPISFNIEAEGSSPSEVDNVGAMFGEVRLDGHRGFLSENAFSEHPIAETGCRDGKTERQDEKTECSTENAEPPSIKEEEIPLETANNVTSYGEVFGGVSRASHLPRLMEEYGEHIRLVQRNGDTTERKVSEKSELCLNPYIAIDHLVANAECVTVKTEENCMETSHDVTTSGNDFIGILTDDSIFGSNEKNVGETGLVQDTGNITERNVLEKSGVCLEGYRDLEHLGADAQSPSGKCDETPMETSNNVTTSGNGVSELSITRPNEGHVGCTILVQGRGECTDNKVKEFRNTKLSRRDYSDVESGEIVSEDDGEECTNMMETDRKDFSGLVEPDEEKCTGIIESDNEDCIGMVEADSEYCSDSLFSSSGSDSSEEDEYNEGAKEGEIKAYRGRRRLEEESLDYDFGSSDEEVPKGPIRSKYELQVLPPVPPVNIVLKSHHQTQPAGVISSVLGTSIVVEGRECHAPLNEGTILWLTEKRVPLGFIDEVFGPVKNPFYLVRFNTANDVPDFVEEGIHVSYVPQFASYVLNDPNLYRKGYDASGDNDEEVSEEAEFSDDEKEAAYKREKLNSKRGAKSIQNVQERHNGRASKNPEFIDRRKNKFVGDRLQHNANHANGPKGRAQEVKFTSKKPFGNSLCNGPPVSLNQTTDCNRPWVPAFQRMSQPVQSRGGHQTTGINFIPKPSPHLGPQGGIVKQGAILPTQSGKSRQGPNLFSGTPSFQGRAYIKPNRDATGGVQPVQPSVIAGQPVYGGDYKANSSTADHSTPLHDRAQVSQLGQSHSMLIHDPGQTSQGQHHTGHLYDPMGQTTPGQPQFRPPCGPAQGFHPAAGINLGQLPGGPMSNGKQIGVNPMGFSQMPIHPAFLGQPAQSTSIQQAIAFMAWNAGQSNHVAGGSQLPPSNANQGAGNPLNFNQMHTCVGIPVLQQPGLYTNMGALPGHNVVPHPMPWGQQTILQASPSQQFQTHLPSQNSSVPFSQPNNISGNIQRPSHPS</sequence>
<dbReference type="SUPFAM" id="SSF50447">
    <property type="entry name" value="Translation proteins"/>
    <property type="match status" value="1"/>
</dbReference>
<evidence type="ECO:0000256" key="5">
    <source>
        <dbReference type="ARBA" id="ARBA00022552"/>
    </source>
</evidence>
<gene>
    <name evidence="10" type="ORF">KI387_033064</name>
</gene>
<dbReference type="Gene3D" id="2.40.10.230">
    <property type="entry name" value="Probable tRNA pseudouridine synthase domain"/>
    <property type="match status" value="1"/>
</dbReference>
<dbReference type="GO" id="GO:0005634">
    <property type="term" value="C:nucleus"/>
    <property type="evidence" value="ECO:0007669"/>
    <property type="project" value="UniProtKB-SubCell"/>
</dbReference>
<evidence type="ECO:0000256" key="1">
    <source>
        <dbReference type="ARBA" id="ARBA00004123"/>
    </source>
</evidence>
<accession>A0AA38BTN7</accession>
<dbReference type="PANTHER" id="PTHR31633:SF1">
    <property type="entry name" value="H_ACA RIBONUCLEOPROTEIN COMPLEX NON-CORE SUBUNIT NAF1"/>
    <property type="match status" value="1"/>
</dbReference>
<feature type="region of interest" description="Disordered" evidence="9">
    <location>
        <begin position="632"/>
        <end position="691"/>
    </location>
</feature>
<evidence type="ECO:0000256" key="4">
    <source>
        <dbReference type="ARBA" id="ARBA00022517"/>
    </source>
</evidence>
<name>A0AA38BTN7_TAXCH</name>
<proteinExistence type="inferred from homology"/>
<keyword evidence="6" id="KW-0597">Phosphoprotein</keyword>
<evidence type="ECO:0000256" key="9">
    <source>
        <dbReference type="SAM" id="MobiDB-lite"/>
    </source>
</evidence>
<dbReference type="InterPro" id="IPR040309">
    <property type="entry name" value="Naf1"/>
</dbReference>
<dbReference type="GO" id="GO:0006364">
    <property type="term" value="P:rRNA processing"/>
    <property type="evidence" value="ECO:0007669"/>
    <property type="project" value="UniProtKB-KW"/>
</dbReference>
<evidence type="ECO:0000256" key="2">
    <source>
        <dbReference type="ARBA" id="ARBA00009801"/>
    </source>
</evidence>
<feature type="compositionally biased region" description="Low complexity" evidence="9">
    <location>
        <begin position="454"/>
        <end position="463"/>
    </location>
</feature>
<keyword evidence="7" id="KW-0694">RNA-binding</keyword>
<feature type="compositionally biased region" description="Acidic residues" evidence="9">
    <location>
        <begin position="634"/>
        <end position="651"/>
    </location>
</feature>
<feature type="region of interest" description="Disordered" evidence="9">
    <location>
        <begin position="141"/>
        <end position="167"/>
    </location>
</feature>
<evidence type="ECO:0000256" key="6">
    <source>
        <dbReference type="ARBA" id="ARBA00022553"/>
    </source>
</evidence>
<feature type="region of interest" description="Disordered" evidence="9">
    <location>
        <begin position="1046"/>
        <end position="1081"/>
    </location>
</feature>
<evidence type="ECO:0000256" key="7">
    <source>
        <dbReference type="ARBA" id="ARBA00022884"/>
    </source>
</evidence>
<feature type="compositionally biased region" description="Basic and acidic residues" evidence="9">
    <location>
        <begin position="652"/>
        <end position="661"/>
    </location>
</feature>